<evidence type="ECO:0000313" key="2">
    <source>
        <dbReference type="Proteomes" id="UP000235861"/>
    </source>
</evidence>
<dbReference type="NCBIfam" id="TIGR01681">
    <property type="entry name" value="HAD-SF-IIIC"/>
    <property type="match status" value="1"/>
</dbReference>
<dbReference type="InterPro" id="IPR036514">
    <property type="entry name" value="SGNH_hydro_sf"/>
</dbReference>
<name>A0A2H9U330_9GAMM</name>
<accession>A0A2H9U330</accession>
<gene>
    <name evidence="1" type="ORF">CUC53_12460</name>
</gene>
<dbReference type="EMBL" id="PGGC01000109">
    <property type="protein sequence ID" value="PJG58433.1"/>
    <property type="molecule type" value="Genomic_DNA"/>
</dbReference>
<dbReference type="InterPro" id="IPR010033">
    <property type="entry name" value="HAD_SF_ppase_IIIC"/>
</dbReference>
<dbReference type="InterPro" id="IPR036412">
    <property type="entry name" value="HAD-like_sf"/>
</dbReference>
<sequence>MPGNVAWRSLSPATEVHVAPHGQWLQTLMSQPADAEPQTHIIIWLWEDLVPTQTLLTWERLAEEGKQQAVTEWLNTLCQPLVQRLQLRPQDTLLVGAYSRSPASVFGTAPSVLARLSNEFDHQLASLHQRYPSLSNLHLPLWLQRHGYSHHFDSRNYYLMSCPFSMTGLVSLAEWIAPLLHRLHHPAHKVLVLDCDNTLWGGVVGEDGIAGISLGQDGIGRVYQAFQQAVCYWHSQGVILALCSKNGADDVWHLFDRHQGMVLTRQQITAAEIGWDTKSAGLRRLAQQLNVGLESMVFWDDSELERSEVRANCPEVTVVTPPSEIWEWPDALMMLTALHRHQHSPDDQLRQRSYRAKAQAQEVQQQLGDERAFLQQLRLAAKWQPLAPSNQLRAEQLTQKTNQFNLSGKRYQAGELALFAKDQGDVWLASLQDKFADHGMTALLMVRPLNTNTALLDTLAISCRVLGRGFEYWLLAQLATALMAKGISQLVISYIATDRNQPARNFLATLPTHPVAADVGYVPQADEILLSLDLPLVSLPYLEFYTHE</sequence>
<keyword evidence="2" id="KW-1185">Reference proteome</keyword>
<dbReference type="SUPFAM" id="SSF56784">
    <property type="entry name" value="HAD-like"/>
    <property type="match status" value="1"/>
</dbReference>
<dbReference type="AlphaFoldDB" id="A0A2H9U330"/>
<dbReference type="GO" id="GO:0016788">
    <property type="term" value="F:hydrolase activity, acting on ester bonds"/>
    <property type="evidence" value="ECO:0007669"/>
    <property type="project" value="UniProtKB-ARBA"/>
</dbReference>
<dbReference type="InterPro" id="IPR023214">
    <property type="entry name" value="HAD_sf"/>
</dbReference>
<evidence type="ECO:0000313" key="1">
    <source>
        <dbReference type="EMBL" id="PJG58433.1"/>
    </source>
</evidence>
<proteinExistence type="predicted"/>
<reference evidence="1 2" key="1">
    <citation type="submission" date="2017-11" db="EMBL/GenBank/DDBJ databases">
        <title>Draft genome sequence of environmental isolate Aeromonas cavernicola sp. nov. MDC 2508.</title>
        <authorList>
            <person name="Colston S.M."/>
            <person name="Navarro A."/>
            <person name="Martinez-Murcia A.J."/>
            <person name="Graf J."/>
        </authorList>
    </citation>
    <scope>NUCLEOTIDE SEQUENCE [LARGE SCALE GENOMIC DNA]</scope>
    <source>
        <strain evidence="1 2">MDC 2508</strain>
    </source>
</reference>
<comment type="caution">
    <text evidence="1">The sequence shown here is derived from an EMBL/GenBank/DDBJ whole genome shotgun (WGS) entry which is preliminary data.</text>
</comment>
<dbReference type="Proteomes" id="UP000235861">
    <property type="component" value="Unassembled WGS sequence"/>
</dbReference>
<dbReference type="OrthoDB" id="323926at2"/>
<dbReference type="NCBIfam" id="TIGR01686">
    <property type="entry name" value="FkbH"/>
    <property type="match status" value="1"/>
</dbReference>
<dbReference type="Gene3D" id="3.40.50.1110">
    <property type="entry name" value="SGNH hydrolase"/>
    <property type="match status" value="1"/>
</dbReference>
<protein>
    <submittedName>
        <fullName evidence="1">FkbH domain-containing protein</fullName>
    </submittedName>
</protein>
<organism evidence="1 2">
    <name type="scientific">Aeromonas cavernicola</name>
    <dbReference type="NCBI Taxonomy" id="1006623"/>
    <lineage>
        <taxon>Bacteria</taxon>
        <taxon>Pseudomonadati</taxon>
        <taxon>Pseudomonadota</taxon>
        <taxon>Gammaproteobacteria</taxon>
        <taxon>Aeromonadales</taxon>
        <taxon>Aeromonadaceae</taxon>
        <taxon>Aeromonas</taxon>
    </lineage>
</organism>
<dbReference type="InterPro" id="IPR010037">
    <property type="entry name" value="FkbH_domain"/>
</dbReference>
<dbReference type="Gene3D" id="3.40.50.1000">
    <property type="entry name" value="HAD superfamily/HAD-like"/>
    <property type="match status" value="1"/>
</dbReference>